<organism evidence="1 2">
    <name type="scientific">Rhododendron molle</name>
    <name type="common">Chinese azalea</name>
    <name type="synonym">Azalea mollis</name>
    <dbReference type="NCBI Taxonomy" id="49168"/>
    <lineage>
        <taxon>Eukaryota</taxon>
        <taxon>Viridiplantae</taxon>
        <taxon>Streptophyta</taxon>
        <taxon>Embryophyta</taxon>
        <taxon>Tracheophyta</taxon>
        <taxon>Spermatophyta</taxon>
        <taxon>Magnoliopsida</taxon>
        <taxon>eudicotyledons</taxon>
        <taxon>Gunneridae</taxon>
        <taxon>Pentapetalae</taxon>
        <taxon>asterids</taxon>
        <taxon>Ericales</taxon>
        <taxon>Ericaceae</taxon>
        <taxon>Ericoideae</taxon>
        <taxon>Rhodoreae</taxon>
        <taxon>Rhododendron</taxon>
    </lineage>
</organism>
<comment type="caution">
    <text evidence="1">The sequence shown here is derived from an EMBL/GenBank/DDBJ whole genome shotgun (WGS) entry which is preliminary data.</text>
</comment>
<gene>
    <name evidence="1" type="ORF">RHMOL_Rhmol03G0207600</name>
</gene>
<keyword evidence="2" id="KW-1185">Reference proteome</keyword>
<protein>
    <submittedName>
        <fullName evidence="1">Uncharacterized protein</fullName>
    </submittedName>
</protein>
<dbReference type="EMBL" id="CM046390">
    <property type="protein sequence ID" value="KAI8564767.1"/>
    <property type="molecule type" value="Genomic_DNA"/>
</dbReference>
<reference evidence="1" key="1">
    <citation type="submission" date="2022-02" db="EMBL/GenBank/DDBJ databases">
        <title>Plant Genome Project.</title>
        <authorList>
            <person name="Zhang R.-G."/>
        </authorList>
    </citation>
    <scope>NUCLEOTIDE SEQUENCE</scope>
    <source>
        <strain evidence="1">AT1</strain>
    </source>
</reference>
<sequence>MWSPVAYHYLTHGQDNQDYRQPLGVLCGFRTSADYRMKGRVRWDEANLGEIEENKPVRQKITEPKTPYHPRIDDDDDTVDCCTYELYFLLHNTCGVLPMSVRGKKEKDEFPDVCVLFIESLDRDVLVLGSLSPLGGSFEDSTIDAVHAEAIRSALNDVASSSGKSPLMSGGWTSSDDEAEPMDQDDGGSETDKNSKKFRELRRAHYDEFRKVKELRRKGSLLEDASDGGEDDDEDDDDEDEKDGRHDTSSSLSAGVKDIDIKGSSDATGGGKKKCHGRPSASC</sequence>
<name>A0ACC0PIB0_RHOML</name>
<evidence type="ECO:0000313" key="1">
    <source>
        <dbReference type="EMBL" id="KAI8564767.1"/>
    </source>
</evidence>
<evidence type="ECO:0000313" key="2">
    <source>
        <dbReference type="Proteomes" id="UP001062846"/>
    </source>
</evidence>
<dbReference type="Proteomes" id="UP001062846">
    <property type="component" value="Chromosome 3"/>
</dbReference>
<accession>A0ACC0PIB0</accession>
<proteinExistence type="predicted"/>